<keyword evidence="2" id="KW-1185">Reference proteome</keyword>
<dbReference type="InterPro" id="IPR027417">
    <property type="entry name" value="P-loop_NTPase"/>
</dbReference>
<dbReference type="STRING" id="1314674.A0A0D7B655"/>
<name>A0A0D7B655_9AGAR</name>
<proteinExistence type="predicted"/>
<dbReference type="Proteomes" id="UP000054007">
    <property type="component" value="Unassembled WGS sequence"/>
</dbReference>
<accession>A0A0D7B655</accession>
<protein>
    <submittedName>
        <fullName evidence="1">Uncharacterized protein</fullName>
    </submittedName>
</protein>
<gene>
    <name evidence="1" type="ORF">CYLTODRAFT_455773</name>
</gene>
<reference evidence="1 2" key="1">
    <citation type="journal article" date="2015" name="Fungal Genet. Biol.">
        <title>Evolution of novel wood decay mechanisms in Agaricales revealed by the genome sequences of Fistulina hepatica and Cylindrobasidium torrendii.</title>
        <authorList>
            <person name="Floudas D."/>
            <person name="Held B.W."/>
            <person name="Riley R."/>
            <person name="Nagy L.G."/>
            <person name="Koehler G."/>
            <person name="Ransdell A.S."/>
            <person name="Younus H."/>
            <person name="Chow J."/>
            <person name="Chiniquy J."/>
            <person name="Lipzen A."/>
            <person name="Tritt A."/>
            <person name="Sun H."/>
            <person name="Haridas S."/>
            <person name="LaButti K."/>
            <person name="Ohm R.A."/>
            <person name="Kues U."/>
            <person name="Blanchette R.A."/>
            <person name="Grigoriev I.V."/>
            <person name="Minto R.E."/>
            <person name="Hibbett D.S."/>
        </authorList>
    </citation>
    <scope>NUCLEOTIDE SEQUENCE [LARGE SCALE GENOMIC DNA]</scope>
    <source>
        <strain evidence="1 2">FP15055 ss-10</strain>
    </source>
</reference>
<organism evidence="1 2">
    <name type="scientific">Cylindrobasidium torrendii FP15055 ss-10</name>
    <dbReference type="NCBI Taxonomy" id="1314674"/>
    <lineage>
        <taxon>Eukaryota</taxon>
        <taxon>Fungi</taxon>
        <taxon>Dikarya</taxon>
        <taxon>Basidiomycota</taxon>
        <taxon>Agaricomycotina</taxon>
        <taxon>Agaricomycetes</taxon>
        <taxon>Agaricomycetidae</taxon>
        <taxon>Agaricales</taxon>
        <taxon>Marasmiineae</taxon>
        <taxon>Physalacriaceae</taxon>
        <taxon>Cylindrobasidium</taxon>
    </lineage>
</organism>
<dbReference type="OrthoDB" id="775260at2759"/>
<evidence type="ECO:0000313" key="2">
    <source>
        <dbReference type="Proteomes" id="UP000054007"/>
    </source>
</evidence>
<dbReference type="Gene3D" id="3.40.50.300">
    <property type="entry name" value="P-loop containing nucleotide triphosphate hydrolases"/>
    <property type="match status" value="1"/>
</dbReference>
<sequence>MGFEMAIYQSIGYEEFFAYLSAPDCDTQESPALAVSNMKTSTQQYAKNTKQTGVCFANISDDQSNAFYMLDVSDINAWDPKVREPVLDIVNCHARSILTEDANGMLAIPAKITNPSDRLEAQKKMICDLCTADNDQPVMVETLSWDAHMMLCLTWAKRSAKFSGMTTVDSPAKRIINHICWFLKLASTTTEQAHPPATIAMPTVVYGAAPLGGADIMREGQTAVLCLQEIFTERTPVSTPFGLGNV</sequence>
<evidence type="ECO:0000313" key="1">
    <source>
        <dbReference type="EMBL" id="KIY65992.1"/>
    </source>
</evidence>
<dbReference type="AlphaFoldDB" id="A0A0D7B655"/>
<dbReference type="EMBL" id="KN880569">
    <property type="protein sequence ID" value="KIY65992.1"/>
    <property type="molecule type" value="Genomic_DNA"/>
</dbReference>